<evidence type="ECO:0000313" key="2">
    <source>
        <dbReference type="EMBL" id="MFC3175193.1"/>
    </source>
</evidence>
<dbReference type="PANTHER" id="PTHR12526">
    <property type="entry name" value="GLYCOSYLTRANSFERASE"/>
    <property type="match status" value="1"/>
</dbReference>
<dbReference type="SUPFAM" id="SSF53756">
    <property type="entry name" value="UDP-Glycosyltransferase/glycogen phosphorylase"/>
    <property type="match status" value="1"/>
</dbReference>
<evidence type="ECO:0000313" key="3">
    <source>
        <dbReference type="Proteomes" id="UP001595604"/>
    </source>
</evidence>
<protein>
    <submittedName>
        <fullName evidence="2">Glycosyltransferase</fullName>
    </submittedName>
</protein>
<name>A0ABV7IWU5_9SPHN</name>
<dbReference type="InterPro" id="IPR001296">
    <property type="entry name" value="Glyco_trans_1"/>
</dbReference>
<dbReference type="Proteomes" id="UP001595604">
    <property type="component" value="Unassembled WGS sequence"/>
</dbReference>
<gene>
    <name evidence="2" type="ORF">ACFOD9_13110</name>
</gene>
<reference evidence="3" key="1">
    <citation type="journal article" date="2019" name="Int. J. Syst. Evol. Microbiol.">
        <title>The Global Catalogue of Microorganisms (GCM) 10K type strain sequencing project: providing services to taxonomists for standard genome sequencing and annotation.</title>
        <authorList>
            <consortium name="The Broad Institute Genomics Platform"/>
            <consortium name="The Broad Institute Genome Sequencing Center for Infectious Disease"/>
            <person name="Wu L."/>
            <person name="Ma J."/>
        </authorList>
    </citation>
    <scope>NUCLEOTIDE SEQUENCE [LARGE SCALE GENOMIC DNA]</scope>
    <source>
        <strain evidence="3">KCTC 42984</strain>
    </source>
</reference>
<organism evidence="2 3">
    <name type="scientific">Novosphingobium bradum</name>
    <dbReference type="NCBI Taxonomy" id="1737444"/>
    <lineage>
        <taxon>Bacteria</taxon>
        <taxon>Pseudomonadati</taxon>
        <taxon>Pseudomonadota</taxon>
        <taxon>Alphaproteobacteria</taxon>
        <taxon>Sphingomonadales</taxon>
        <taxon>Sphingomonadaceae</taxon>
        <taxon>Novosphingobium</taxon>
    </lineage>
</organism>
<comment type="caution">
    <text evidence="2">The sequence shown here is derived from an EMBL/GenBank/DDBJ whole genome shotgun (WGS) entry which is preliminary data.</text>
</comment>
<accession>A0ABV7IWU5</accession>
<dbReference type="Gene3D" id="3.40.50.2000">
    <property type="entry name" value="Glycogen Phosphorylase B"/>
    <property type="match status" value="1"/>
</dbReference>
<sequence length="402" mass="43620">MSRRKPLKVALIWAQFAAYHVDRCEAVGRRLAPRAQVLAIEVATTSADYAWEPSGAIAGAEKVTLFAGQSFDAIPWWRRFAAMLRATWRCDVVCMGLSYGLIDAILLGWTLRLLGRRLILFSDSKFDDKPRSAPFELLKAALLGCYGAAIGSGRRTLDYLRFLGFARRPRLPGYDCVGVDRIRAQAGLADGLPDATPEAAFSRRPFVFIGRFVDKKNLATLVEGHARYVALAGAAARPLRLIGSGPLEHGLRARVADLGIAGMVDFPGFLPAEAVSRALAGALALVLVSREEQWGLVVNEALALGLPVIVSNEVGARDLLVRNLVNGFVVDSHSPEAIAEAMRQMSADEAAWRAMARASRERAWMGDAERLADALEVLLFPPAAEAAGRIDTLFAQLETTPQ</sequence>
<dbReference type="PANTHER" id="PTHR12526:SF636">
    <property type="entry name" value="BLL3647 PROTEIN"/>
    <property type="match status" value="1"/>
</dbReference>
<dbReference type="Pfam" id="PF00534">
    <property type="entry name" value="Glycos_transf_1"/>
    <property type="match status" value="1"/>
</dbReference>
<feature type="domain" description="Glycosyl transferase family 1" evidence="1">
    <location>
        <begin position="206"/>
        <end position="361"/>
    </location>
</feature>
<proteinExistence type="predicted"/>
<keyword evidence="3" id="KW-1185">Reference proteome</keyword>
<evidence type="ECO:0000259" key="1">
    <source>
        <dbReference type="Pfam" id="PF00534"/>
    </source>
</evidence>
<dbReference type="EMBL" id="JBHRTQ010000011">
    <property type="protein sequence ID" value="MFC3175193.1"/>
    <property type="molecule type" value="Genomic_DNA"/>
</dbReference>
<dbReference type="RefSeq" id="WP_379510574.1">
    <property type="nucleotide sequence ID" value="NZ_JBHRTQ010000011.1"/>
</dbReference>